<proteinExistence type="predicted"/>
<dbReference type="RefSeq" id="WP_294181005.1">
    <property type="nucleotide sequence ID" value="NZ_JAVJAN010000002.1"/>
</dbReference>
<name>A0ABU1ECE4_9CLOT</name>
<comment type="caution">
    <text evidence="1">The sequence shown here is derived from an EMBL/GenBank/DDBJ whole genome shotgun (WGS) entry which is preliminary data.</text>
</comment>
<evidence type="ECO:0008006" key="3">
    <source>
        <dbReference type="Google" id="ProtNLM"/>
    </source>
</evidence>
<accession>A0ABU1ECE4</accession>
<dbReference type="EMBL" id="JAVJAN010000002">
    <property type="protein sequence ID" value="MDR5586030.1"/>
    <property type="molecule type" value="Genomic_DNA"/>
</dbReference>
<dbReference type="Proteomes" id="UP001256646">
    <property type="component" value="Unassembled WGS sequence"/>
</dbReference>
<gene>
    <name evidence="1" type="ORF">RGC78_00940</name>
</gene>
<protein>
    <recommendedName>
        <fullName evidence="3">DUF4365 domain-containing protein</fullName>
    </recommendedName>
</protein>
<dbReference type="Gene3D" id="3.40.1350.10">
    <property type="match status" value="1"/>
</dbReference>
<reference evidence="1 2" key="1">
    <citation type="submission" date="2023-09" db="EMBL/GenBank/DDBJ databases">
        <authorList>
            <person name="Zhai L."/>
        </authorList>
    </citation>
    <scope>NUCLEOTIDE SEQUENCE [LARGE SCALE GENOMIC DNA]</scope>
    <source>
        <strain evidence="1 2">5 N-1</strain>
    </source>
</reference>
<evidence type="ECO:0000313" key="1">
    <source>
        <dbReference type="EMBL" id="MDR5586030.1"/>
    </source>
</evidence>
<dbReference type="SUPFAM" id="SSF52980">
    <property type="entry name" value="Restriction endonuclease-like"/>
    <property type="match status" value="1"/>
</dbReference>
<dbReference type="InterPro" id="IPR011335">
    <property type="entry name" value="Restrct_endonuc-II-like"/>
</dbReference>
<sequence length="160" mass="18451">MPLTQNSRAPKQMGDFGEGLVNYVLIKKGYEVAYVDHVGADLISEKDGNRYAISVKTRNFKKGSNESRMYSFSDDHIKKIEFFSNQFNLEPVIAFVLITEDDKTLEVFIIKVKDILEGRVLNKIKDGYSIRFSSKNKLDLINSQYVDYSCWKDEVIGNRF</sequence>
<keyword evidence="2" id="KW-1185">Reference proteome</keyword>
<dbReference type="InterPro" id="IPR011856">
    <property type="entry name" value="tRNA_endonuc-like_dom_sf"/>
</dbReference>
<organism evidence="1 2">
    <name type="scientific">Clostridium aquiflavi</name>
    <dbReference type="NCBI Taxonomy" id="3073603"/>
    <lineage>
        <taxon>Bacteria</taxon>
        <taxon>Bacillati</taxon>
        <taxon>Bacillota</taxon>
        <taxon>Clostridia</taxon>
        <taxon>Eubacteriales</taxon>
        <taxon>Clostridiaceae</taxon>
        <taxon>Clostridium</taxon>
    </lineage>
</organism>
<evidence type="ECO:0000313" key="2">
    <source>
        <dbReference type="Proteomes" id="UP001256646"/>
    </source>
</evidence>